<dbReference type="AlphaFoldDB" id="A0AAV5TH01"/>
<dbReference type="SUPFAM" id="SSF81321">
    <property type="entry name" value="Family A G protein-coupled receptor-like"/>
    <property type="match status" value="1"/>
</dbReference>
<dbReference type="EMBL" id="BTSX01000004">
    <property type="protein sequence ID" value="GMS93441.1"/>
    <property type="molecule type" value="Genomic_DNA"/>
</dbReference>
<feature type="transmembrane region" description="Helical" evidence="1">
    <location>
        <begin position="90"/>
        <end position="114"/>
    </location>
</feature>
<sequence>IVSACILENQKAAYAVQIVVTILAYFFNITLLYIVQRTRNKEIGTYRILIAYFALSDLYYNTLHFLVYPIPENYGNAFFMRGHGYYRELIGVGLYMAAYGHAFPILIFHFLYRLMAIRYPQYLQNFPLFLVALVLATAAYNSMWFTIFYWCLHPDDEILRVLTPIYNGSIPLPVVHTMETAAKHSQALYWRGATFEGPRWRNLIGIGVMSLSMMLTYAIIIRCSYLISKYLKERSKSEQSIRLHKQLFRSLNYQSFVPLFTAYYPAGSTLLLPIFGVTFTHISLLVCPICATHPLFDPLLCILTITEYR</sequence>
<proteinExistence type="predicted"/>
<dbReference type="PANTHER" id="PTHR45907">
    <property type="entry name" value="SERPENTINE RECEPTOR, CLASS J"/>
    <property type="match status" value="1"/>
</dbReference>
<dbReference type="Pfam" id="PF10326">
    <property type="entry name" value="7TM_GPCR_Str"/>
    <property type="match status" value="1"/>
</dbReference>
<keyword evidence="3" id="KW-1185">Reference proteome</keyword>
<feature type="transmembrane region" description="Helical" evidence="1">
    <location>
        <begin position="12"/>
        <end position="34"/>
    </location>
</feature>
<keyword evidence="1" id="KW-0472">Membrane</keyword>
<evidence type="ECO:0000313" key="3">
    <source>
        <dbReference type="Proteomes" id="UP001432027"/>
    </source>
</evidence>
<dbReference type="Proteomes" id="UP001432027">
    <property type="component" value="Unassembled WGS sequence"/>
</dbReference>
<evidence type="ECO:0008006" key="4">
    <source>
        <dbReference type="Google" id="ProtNLM"/>
    </source>
</evidence>
<feature type="transmembrane region" description="Helical" evidence="1">
    <location>
        <begin position="46"/>
        <end position="70"/>
    </location>
</feature>
<feature type="transmembrane region" description="Helical" evidence="1">
    <location>
        <begin position="203"/>
        <end position="227"/>
    </location>
</feature>
<keyword evidence="1" id="KW-1133">Transmembrane helix</keyword>
<evidence type="ECO:0000313" key="2">
    <source>
        <dbReference type="EMBL" id="GMS93441.1"/>
    </source>
</evidence>
<dbReference type="InterPro" id="IPR019423">
    <property type="entry name" value="7TM_GPCR_serpentine_rcpt_Srj"/>
</dbReference>
<evidence type="ECO:0000256" key="1">
    <source>
        <dbReference type="SAM" id="Phobius"/>
    </source>
</evidence>
<organism evidence="2 3">
    <name type="scientific">Pristionchus entomophagus</name>
    <dbReference type="NCBI Taxonomy" id="358040"/>
    <lineage>
        <taxon>Eukaryota</taxon>
        <taxon>Metazoa</taxon>
        <taxon>Ecdysozoa</taxon>
        <taxon>Nematoda</taxon>
        <taxon>Chromadorea</taxon>
        <taxon>Rhabditida</taxon>
        <taxon>Rhabditina</taxon>
        <taxon>Diplogasteromorpha</taxon>
        <taxon>Diplogasteroidea</taxon>
        <taxon>Neodiplogasteridae</taxon>
        <taxon>Pristionchus</taxon>
    </lineage>
</organism>
<feature type="non-terminal residue" evidence="2">
    <location>
        <position position="1"/>
    </location>
</feature>
<reference evidence="2" key="1">
    <citation type="submission" date="2023-10" db="EMBL/GenBank/DDBJ databases">
        <title>Genome assembly of Pristionchus species.</title>
        <authorList>
            <person name="Yoshida K."/>
            <person name="Sommer R.J."/>
        </authorList>
    </citation>
    <scope>NUCLEOTIDE SEQUENCE</scope>
    <source>
        <strain evidence="2">RS0144</strain>
    </source>
</reference>
<gene>
    <name evidence="2" type="ORF">PENTCL1PPCAC_15616</name>
</gene>
<name>A0AAV5TH01_9BILA</name>
<keyword evidence="1" id="KW-0812">Transmembrane</keyword>
<feature type="transmembrane region" description="Helical" evidence="1">
    <location>
        <begin position="126"/>
        <end position="150"/>
    </location>
</feature>
<accession>A0AAV5TH01</accession>
<dbReference type="InterPro" id="IPR019428">
    <property type="entry name" value="7TM_GPCR_serpentine_rcpt_Str"/>
</dbReference>
<comment type="caution">
    <text evidence="2">The sequence shown here is derived from an EMBL/GenBank/DDBJ whole genome shotgun (WGS) entry which is preliminary data.</text>
</comment>
<dbReference type="PANTHER" id="PTHR45907:SF16">
    <property type="entry name" value="SERPENTINE RECEPTOR, CLASS J"/>
    <property type="match status" value="1"/>
</dbReference>
<protein>
    <recommendedName>
        <fullName evidence="4">G protein-coupled receptor</fullName>
    </recommendedName>
</protein>